<dbReference type="PRINTS" id="PR00344">
    <property type="entry name" value="BCTRLSENSOR"/>
</dbReference>
<proteinExistence type="predicted"/>
<evidence type="ECO:0000313" key="16">
    <source>
        <dbReference type="EMBL" id="MBO3739341.1"/>
    </source>
</evidence>
<reference evidence="16 17" key="1">
    <citation type="submission" date="2021-03" db="EMBL/GenBank/DDBJ databases">
        <title>Actinoplanes flavus sp. nov., a novel actinomycete isolated from Coconut Palm rhizosphere soil.</title>
        <authorList>
            <person name="Luo X."/>
        </authorList>
    </citation>
    <scope>NUCLEOTIDE SEQUENCE [LARGE SCALE GENOMIC DNA]</scope>
    <source>
        <strain evidence="16 17">NEAU-H7</strain>
    </source>
</reference>
<dbReference type="InterPro" id="IPR036890">
    <property type="entry name" value="HATPase_C_sf"/>
</dbReference>
<dbReference type="Gene3D" id="6.10.340.10">
    <property type="match status" value="1"/>
</dbReference>
<evidence type="ECO:0000256" key="2">
    <source>
        <dbReference type="ARBA" id="ARBA00004141"/>
    </source>
</evidence>
<dbReference type="Gene3D" id="1.10.287.130">
    <property type="match status" value="1"/>
</dbReference>
<dbReference type="InterPro" id="IPR004358">
    <property type="entry name" value="Sig_transdc_His_kin-like_C"/>
</dbReference>
<evidence type="ECO:0000256" key="9">
    <source>
        <dbReference type="ARBA" id="ARBA00022989"/>
    </source>
</evidence>
<feature type="transmembrane region" description="Helical" evidence="13">
    <location>
        <begin position="115"/>
        <end position="133"/>
    </location>
</feature>
<dbReference type="CDD" id="cd00082">
    <property type="entry name" value="HisKA"/>
    <property type="match status" value="1"/>
</dbReference>
<feature type="region of interest" description="Disordered" evidence="12">
    <location>
        <begin position="61"/>
        <end position="86"/>
    </location>
</feature>
<keyword evidence="7 13" id="KW-0812">Transmembrane</keyword>
<evidence type="ECO:0000256" key="8">
    <source>
        <dbReference type="ARBA" id="ARBA00022777"/>
    </source>
</evidence>
<evidence type="ECO:0000313" key="17">
    <source>
        <dbReference type="Proteomes" id="UP000679690"/>
    </source>
</evidence>
<dbReference type="Gene3D" id="3.30.565.10">
    <property type="entry name" value="Histidine kinase-like ATPase, C-terminal domain"/>
    <property type="match status" value="1"/>
</dbReference>
<evidence type="ECO:0000256" key="10">
    <source>
        <dbReference type="ARBA" id="ARBA00023012"/>
    </source>
</evidence>
<dbReference type="EMBL" id="JAGFNS010000010">
    <property type="protein sequence ID" value="MBO3739341.1"/>
    <property type="molecule type" value="Genomic_DNA"/>
</dbReference>
<dbReference type="PANTHER" id="PTHR45436:SF15">
    <property type="entry name" value="SENSOR HISTIDINE KINASE CUSS"/>
    <property type="match status" value="1"/>
</dbReference>
<keyword evidence="8" id="KW-0418">Kinase</keyword>
<organism evidence="16 17">
    <name type="scientific">Actinoplanes flavus</name>
    <dbReference type="NCBI Taxonomy" id="2820290"/>
    <lineage>
        <taxon>Bacteria</taxon>
        <taxon>Bacillati</taxon>
        <taxon>Actinomycetota</taxon>
        <taxon>Actinomycetes</taxon>
        <taxon>Micromonosporales</taxon>
        <taxon>Micromonosporaceae</taxon>
        <taxon>Actinoplanes</taxon>
    </lineage>
</organism>
<dbReference type="SMART" id="SM00387">
    <property type="entry name" value="HATPase_c"/>
    <property type="match status" value="1"/>
</dbReference>
<dbReference type="PROSITE" id="PS50109">
    <property type="entry name" value="HIS_KIN"/>
    <property type="match status" value="1"/>
</dbReference>
<keyword evidence="10" id="KW-0902">Two-component regulatory system</keyword>
<keyword evidence="6" id="KW-0808">Transferase</keyword>
<dbReference type="PANTHER" id="PTHR45436">
    <property type="entry name" value="SENSOR HISTIDINE KINASE YKOH"/>
    <property type="match status" value="1"/>
</dbReference>
<evidence type="ECO:0000256" key="13">
    <source>
        <dbReference type="SAM" id="Phobius"/>
    </source>
</evidence>
<dbReference type="Proteomes" id="UP000679690">
    <property type="component" value="Unassembled WGS sequence"/>
</dbReference>
<dbReference type="InterPro" id="IPR003661">
    <property type="entry name" value="HisK_dim/P_dom"/>
</dbReference>
<protein>
    <recommendedName>
        <fullName evidence="4">histidine kinase</fullName>
        <ecNumber evidence="4">2.7.13.3</ecNumber>
    </recommendedName>
</protein>
<gene>
    <name evidence="16" type="ORF">J5X75_17605</name>
</gene>
<dbReference type="Pfam" id="PF00672">
    <property type="entry name" value="HAMP"/>
    <property type="match status" value="1"/>
</dbReference>
<dbReference type="CDD" id="cd06225">
    <property type="entry name" value="HAMP"/>
    <property type="match status" value="1"/>
</dbReference>
<evidence type="ECO:0000259" key="15">
    <source>
        <dbReference type="PROSITE" id="PS50885"/>
    </source>
</evidence>
<comment type="subcellular location">
    <subcellularLocation>
        <location evidence="3">Cell membrane</location>
    </subcellularLocation>
    <subcellularLocation>
        <location evidence="2">Membrane</location>
        <topology evidence="2">Multi-pass membrane protein</topology>
    </subcellularLocation>
</comment>
<evidence type="ECO:0000256" key="11">
    <source>
        <dbReference type="ARBA" id="ARBA00023136"/>
    </source>
</evidence>
<sequence>MTIRARLTALYGGLFLLVGTVLLGITYLLLASALSNPNFGRTAVVAAIPGIEITAVDTGVAQPSGDAATEPQPTSPDATWTPEQQRQAEKTMRLAEKLQGQFRQQTLTSLLRQGALALAGVGVIGVWLGWLAAGRTLRPLQEITATARRVAESNLHERIGLSGPQDELRQLADTFDDMLARLDAAFGAQRRFVANASHELRTPLTINRTLIEVALSHPDPPAELRRLGTALLAMNARHEKLIEGLLVLAGSEQRLTTRDRVDLAEVTGRLVDAARPGAVAAGVDLRFSAAPVPAIGDPVLLERAVQNLLQNAIAYNVPDGDVTVTCAGSVVTVANTGPVVAADEIPGLFEPFHRLSGRTGSVDGSGLGLSIVRSVVAAHGGEITAEPGLAGGLRISLRFPVPPRAR</sequence>
<dbReference type="SUPFAM" id="SSF55874">
    <property type="entry name" value="ATPase domain of HSP90 chaperone/DNA topoisomerase II/histidine kinase"/>
    <property type="match status" value="1"/>
</dbReference>
<dbReference type="SMART" id="SM00304">
    <property type="entry name" value="HAMP"/>
    <property type="match status" value="1"/>
</dbReference>
<dbReference type="InterPro" id="IPR003594">
    <property type="entry name" value="HATPase_dom"/>
</dbReference>
<dbReference type="SMART" id="SM00388">
    <property type="entry name" value="HisKA"/>
    <property type="match status" value="1"/>
</dbReference>
<dbReference type="SUPFAM" id="SSF158472">
    <property type="entry name" value="HAMP domain-like"/>
    <property type="match status" value="1"/>
</dbReference>
<evidence type="ECO:0000256" key="12">
    <source>
        <dbReference type="SAM" id="MobiDB-lite"/>
    </source>
</evidence>
<feature type="transmembrane region" description="Helical" evidence="13">
    <location>
        <begin position="7"/>
        <end position="30"/>
    </location>
</feature>
<feature type="compositionally biased region" description="Polar residues" evidence="12">
    <location>
        <begin position="71"/>
        <end position="85"/>
    </location>
</feature>
<dbReference type="SUPFAM" id="SSF47384">
    <property type="entry name" value="Homodimeric domain of signal transducing histidine kinase"/>
    <property type="match status" value="1"/>
</dbReference>
<evidence type="ECO:0000256" key="5">
    <source>
        <dbReference type="ARBA" id="ARBA00022553"/>
    </source>
</evidence>
<feature type="domain" description="Histidine kinase" evidence="14">
    <location>
        <begin position="195"/>
        <end position="403"/>
    </location>
</feature>
<dbReference type="CDD" id="cd00075">
    <property type="entry name" value="HATPase"/>
    <property type="match status" value="1"/>
</dbReference>
<keyword evidence="11 13" id="KW-0472">Membrane</keyword>
<evidence type="ECO:0000256" key="3">
    <source>
        <dbReference type="ARBA" id="ARBA00004236"/>
    </source>
</evidence>
<dbReference type="Pfam" id="PF02518">
    <property type="entry name" value="HATPase_c"/>
    <property type="match status" value="1"/>
</dbReference>
<evidence type="ECO:0000256" key="4">
    <source>
        <dbReference type="ARBA" id="ARBA00012438"/>
    </source>
</evidence>
<comment type="catalytic activity">
    <reaction evidence="1">
        <text>ATP + protein L-histidine = ADP + protein N-phospho-L-histidine.</text>
        <dbReference type="EC" id="2.7.13.3"/>
    </reaction>
</comment>
<dbReference type="EC" id="2.7.13.3" evidence="4"/>
<keyword evidence="5" id="KW-0597">Phosphoprotein</keyword>
<name>A0ABS3UKS5_9ACTN</name>
<dbReference type="InterPro" id="IPR036097">
    <property type="entry name" value="HisK_dim/P_sf"/>
</dbReference>
<comment type="caution">
    <text evidence="16">The sequence shown here is derived from an EMBL/GenBank/DDBJ whole genome shotgun (WGS) entry which is preliminary data.</text>
</comment>
<evidence type="ECO:0000256" key="7">
    <source>
        <dbReference type="ARBA" id="ARBA00022692"/>
    </source>
</evidence>
<accession>A0ABS3UKS5</accession>
<keyword evidence="9 13" id="KW-1133">Transmembrane helix</keyword>
<dbReference type="InterPro" id="IPR003660">
    <property type="entry name" value="HAMP_dom"/>
</dbReference>
<feature type="domain" description="HAMP" evidence="15">
    <location>
        <begin position="134"/>
        <end position="187"/>
    </location>
</feature>
<dbReference type="InterPro" id="IPR005467">
    <property type="entry name" value="His_kinase_dom"/>
</dbReference>
<dbReference type="Pfam" id="PF00512">
    <property type="entry name" value="HisKA"/>
    <property type="match status" value="1"/>
</dbReference>
<evidence type="ECO:0000256" key="1">
    <source>
        <dbReference type="ARBA" id="ARBA00000085"/>
    </source>
</evidence>
<keyword evidence="17" id="KW-1185">Reference proteome</keyword>
<evidence type="ECO:0000259" key="14">
    <source>
        <dbReference type="PROSITE" id="PS50109"/>
    </source>
</evidence>
<evidence type="ECO:0000256" key="6">
    <source>
        <dbReference type="ARBA" id="ARBA00022679"/>
    </source>
</evidence>
<dbReference type="InterPro" id="IPR050428">
    <property type="entry name" value="TCS_sensor_his_kinase"/>
</dbReference>
<dbReference type="PROSITE" id="PS50885">
    <property type="entry name" value="HAMP"/>
    <property type="match status" value="1"/>
</dbReference>